<dbReference type="Pfam" id="PF06283">
    <property type="entry name" value="ThuA"/>
    <property type="match status" value="1"/>
</dbReference>
<dbReference type="SUPFAM" id="SSF52499">
    <property type="entry name" value="Isochorismatase-like hydrolases"/>
    <property type="match status" value="1"/>
</dbReference>
<dbReference type="CDD" id="cd03128">
    <property type="entry name" value="GAT_1"/>
    <property type="match status" value="1"/>
</dbReference>
<keyword evidence="3" id="KW-1185">Reference proteome</keyword>
<dbReference type="Proteomes" id="UP000318017">
    <property type="component" value="Chromosome"/>
</dbReference>
<evidence type="ECO:0000313" key="3">
    <source>
        <dbReference type="Proteomes" id="UP000318017"/>
    </source>
</evidence>
<protein>
    <submittedName>
        <fullName evidence="2">Trehalose utilization</fullName>
    </submittedName>
</protein>
<dbReference type="SUPFAM" id="SSF52317">
    <property type="entry name" value="Class I glutamine amidotransferase-like"/>
    <property type="match status" value="1"/>
</dbReference>
<evidence type="ECO:0000259" key="1">
    <source>
        <dbReference type="Pfam" id="PF06283"/>
    </source>
</evidence>
<dbReference type="KEGG" id="ahel:Q31a_59990"/>
<evidence type="ECO:0000313" key="2">
    <source>
        <dbReference type="EMBL" id="QDV27607.1"/>
    </source>
</evidence>
<reference evidence="2 3" key="1">
    <citation type="submission" date="2019-02" db="EMBL/GenBank/DDBJ databases">
        <title>Deep-cultivation of Planctomycetes and their phenomic and genomic characterization uncovers novel biology.</title>
        <authorList>
            <person name="Wiegand S."/>
            <person name="Jogler M."/>
            <person name="Boedeker C."/>
            <person name="Pinto D."/>
            <person name="Vollmers J."/>
            <person name="Rivas-Marin E."/>
            <person name="Kohn T."/>
            <person name="Peeters S.H."/>
            <person name="Heuer A."/>
            <person name="Rast P."/>
            <person name="Oberbeckmann S."/>
            <person name="Bunk B."/>
            <person name="Jeske O."/>
            <person name="Meyerdierks A."/>
            <person name="Storesund J.E."/>
            <person name="Kallscheuer N."/>
            <person name="Luecker S."/>
            <person name="Lage O.M."/>
            <person name="Pohl T."/>
            <person name="Merkel B.J."/>
            <person name="Hornburger P."/>
            <person name="Mueller R.-W."/>
            <person name="Bruemmer F."/>
            <person name="Labrenz M."/>
            <person name="Spormann A.M."/>
            <person name="Op den Camp H."/>
            <person name="Overmann J."/>
            <person name="Amann R."/>
            <person name="Jetten M.S.M."/>
            <person name="Mascher T."/>
            <person name="Medema M.H."/>
            <person name="Devos D.P."/>
            <person name="Kaster A.-K."/>
            <person name="Ovreas L."/>
            <person name="Rohde M."/>
            <person name="Galperin M.Y."/>
            <person name="Jogler C."/>
        </authorList>
    </citation>
    <scope>NUCLEOTIDE SEQUENCE [LARGE SCALE GENOMIC DNA]</scope>
    <source>
        <strain evidence="2 3">Q31a</strain>
    </source>
</reference>
<organism evidence="2 3">
    <name type="scientific">Aureliella helgolandensis</name>
    <dbReference type="NCBI Taxonomy" id="2527968"/>
    <lineage>
        <taxon>Bacteria</taxon>
        <taxon>Pseudomonadati</taxon>
        <taxon>Planctomycetota</taxon>
        <taxon>Planctomycetia</taxon>
        <taxon>Pirellulales</taxon>
        <taxon>Pirellulaceae</taxon>
        <taxon>Aureliella</taxon>
    </lineage>
</organism>
<name>A0A518GGC0_9BACT</name>
<dbReference type="AlphaFoldDB" id="A0A518GGC0"/>
<proteinExistence type="predicted"/>
<feature type="domain" description="ThuA-like" evidence="1">
    <location>
        <begin position="382"/>
        <end position="565"/>
    </location>
</feature>
<accession>A0A518GGC0</accession>
<dbReference type="Gene3D" id="3.40.50.850">
    <property type="entry name" value="Isochorismatase-like"/>
    <property type="match status" value="1"/>
</dbReference>
<sequence>MIDAGNGVNLKRCQAEDSPTQSMKRLLPMKIGILPTLIVAGLCVLGSNCLPLNAQEKLPVVLRSQQPVAEGAQQYHSVRSQQVWDLRATAVIVCDMWDAHHCLNAVRREGELAPRVDAFVSALRERGGTIIHAPSGCMDAYEGHAARLRSKAIEPAEDFPDAIAEWCYQIPSEESAEYPIDQSDGGEDDDLAEHAMWAQRLAARGLIPKSPWKKQIDVIKIDETRDFISDSGTEIWSILERREIQNVILVGVHTNMCVLGRPFGLRRLASGGKNVVLARDLTDTMYNPGAWPYVNHFTGTDLIVSHIERLVCPTISSEQVLGGAPFRYSTDQRPRLLMLVAEDEYLTETTLPDFASKHLGVDYRVRIVYGSHEERNEIVGIQEELRQADALLVSVRRRALPTRDLQLVREFVSSGKPVIGIRTASHAFALRDGLPPAGLAVWPEFDAQVWGGDYTGHYGNQLTSELSFINDAFAESVAAELFGKNGAGQGRKPWMSGGSLYKNESLKPGSHVWVEGQLEDGATQPVAWTFIRDSGGKSFYTSLGHVDDFAQPAFQALLLKGIHWACDVQRPVTLEGVALQEQRFNAGARQ</sequence>
<dbReference type="InterPro" id="IPR029062">
    <property type="entry name" value="Class_I_gatase-like"/>
</dbReference>
<dbReference type="InterPro" id="IPR036380">
    <property type="entry name" value="Isochorismatase-like_sf"/>
</dbReference>
<dbReference type="EMBL" id="CP036298">
    <property type="protein sequence ID" value="QDV27607.1"/>
    <property type="molecule type" value="Genomic_DNA"/>
</dbReference>
<gene>
    <name evidence="2" type="ORF">Q31a_59990</name>
</gene>
<dbReference type="Gene3D" id="3.40.50.880">
    <property type="match status" value="1"/>
</dbReference>
<dbReference type="InterPro" id="IPR029010">
    <property type="entry name" value="ThuA-like"/>
</dbReference>